<dbReference type="EMBL" id="MINN01000128">
    <property type="protein sequence ID" value="OIU68589.1"/>
    <property type="molecule type" value="Genomic_DNA"/>
</dbReference>
<dbReference type="AlphaFoldDB" id="A0A1J6VTI3"/>
<evidence type="ECO:0000256" key="1">
    <source>
        <dbReference type="SAM" id="Phobius"/>
    </source>
</evidence>
<feature type="transmembrane region" description="Helical" evidence="1">
    <location>
        <begin position="6"/>
        <end position="26"/>
    </location>
</feature>
<keyword evidence="1" id="KW-0472">Membrane</keyword>
<accession>A0A1J6VTI3</accession>
<dbReference type="Proteomes" id="UP000182062">
    <property type="component" value="Unassembled WGS sequence"/>
</dbReference>
<gene>
    <name evidence="2" type="ORF">BHE18_16820</name>
</gene>
<proteinExistence type="predicted"/>
<organism evidence="2 3">
    <name type="scientific">Rossellomorea aquimaris</name>
    <dbReference type="NCBI Taxonomy" id="189382"/>
    <lineage>
        <taxon>Bacteria</taxon>
        <taxon>Bacillati</taxon>
        <taxon>Bacillota</taxon>
        <taxon>Bacilli</taxon>
        <taxon>Bacillales</taxon>
        <taxon>Bacillaceae</taxon>
        <taxon>Rossellomorea</taxon>
    </lineage>
</organism>
<evidence type="ECO:0000313" key="2">
    <source>
        <dbReference type="EMBL" id="OIU68589.1"/>
    </source>
</evidence>
<keyword evidence="3" id="KW-1185">Reference proteome</keyword>
<keyword evidence="1" id="KW-1133">Transmembrane helix</keyword>
<feature type="transmembrane region" description="Helical" evidence="1">
    <location>
        <begin position="38"/>
        <end position="63"/>
    </location>
</feature>
<keyword evidence="1" id="KW-0812">Transmembrane</keyword>
<comment type="caution">
    <text evidence="2">The sequence shown here is derived from an EMBL/GenBank/DDBJ whole genome shotgun (WGS) entry which is preliminary data.</text>
</comment>
<name>A0A1J6VTI3_9BACI</name>
<protein>
    <submittedName>
        <fullName evidence="2">Uncharacterized protein</fullName>
    </submittedName>
</protein>
<reference evidence="2 3" key="1">
    <citation type="submission" date="2016-09" db="EMBL/GenBank/DDBJ databases">
        <title>Bacillus aquimaris SAMM genome sequence reveals colonization and biosurfactant production capacities.</title>
        <authorList>
            <person name="Waghmode S.R."/>
            <person name="Suryavanshi M.V."/>
        </authorList>
    </citation>
    <scope>NUCLEOTIDE SEQUENCE [LARGE SCALE GENOMIC DNA]</scope>
    <source>
        <strain evidence="2 3">SAMM</strain>
    </source>
</reference>
<sequence>MAIVSFLLIGWILGWFKFDELFIQAIKELFSKEITKASYYFVFFCIGALGDIVLFFKGIYFFLS</sequence>
<evidence type="ECO:0000313" key="3">
    <source>
        <dbReference type="Proteomes" id="UP000182062"/>
    </source>
</evidence>